<evidence type="ECO:0000313" key="2">
    <source>
        <dbReference type="Proteomes" id="UP000197024"/>
    </source>
</evidence>
<dbReference type="RefSeq" id="WP_088410495.1">
    <property type="nucleotide sequence ID" value="NZ_CP021995.1"/>
</dbReference>
<dbReference type="EMBL" id="CP021995">
    <property type="protein sequence ID" value="ASD26541.1"/>
    <property type="molecule type" value="Genomic_DNA"/>
</dbReference>
<evidence type="ECO:0000313" key="1">
    <source>
        <dbReference type="EMBL" id="ASD26541.1"/>
    </source>
</evidence>
<accession>A0A1Z3LWH5</accession>
<sequence>MSETEKSEAHRGTGKWAQAGVPHKGWSCVDIEDLGEPAVTCEMCETQEIRFVHHMTHPNYPGELGVGCVCAGRMEENYDAARQRETTARNQAGRKRKWLSRTWRVSFSGNEFLNTDGYNIVVFQQSSGPQRGSWTFRVTNRGTLDSLQARKPYPSSDAAKLRAFDAMIWMKERGR</sequence>
<reference evidence="1 2" key="1">
    <citation type="submission" date="2017-06" db="EMBL/GenBank/DDBJ databases">
        <title>Biodegradation of gentamicin by bacterial consortia AMQD4 in synthetic medium and raw gentamicin sewage.</title>
        <authorList>
            <person name="Chang H."/>
            <person name="Feng Y."/>
            <person name="Li Z."/>
            <person name="Xue J."/>
            <person name="Cheng D."/>
        </authorList>
    </citation>
    <scope>NUCLEOTIDE SEQUENCE [LARGE SCALE GENOMIC DNA]</scope>
    <source>
        <strain evidence="1 2">BZC3</strain>
    </source>
</reference>
<proteinExistence type="predicted"/>
<organism evidence="1 2">
    <name type="scientific">Brevundimonas diminuta</name>
    <name type="common">Pseudomonas diminuta</name>
    <dbReference type="NCBI Taxonomy" id="293"/>
    <lineage>
        <taxon>Bacteria</taxon>
        <taxon>Pseudomonadati</taxon>
        <taxon>Pseudomonadota</taxon>
        <taxon>Alphaproteobacteria</taxon>
        <taxon>Caulobacterales</taxon>
        <taxon>Caulobacteraceae</taxon>
        <taxon>Brevundimonas</taxon>
    </lineage>
</organism>
<protein>
    <submittedName>
        <fullName evidence="1">Uncharacterized protein</fullName>
    </submittedName>
</protein>
<name>A0A1Z3LWH5_BREDI</name>
<gene>
    <name evidence="1" type="ORF">CD943_06320</name>
</gene>
<reference evidence="1 2" key="2">
    <citation type="submission" date="2017-06" db="EMBL/GenBank/DDBJ databases">
        <authorList>
            <person name="Kim H.J."/>
            <person name="Triplett B.A."/>
        </authorList>
    </citation>
    <scope>NUCLEOTIDE SEQUENCE [LARGE SCALE GENOMIC DNA]</scope>
    <source>
        <strain evidence="1 2">BZC3</strain>
    </source>
</reference>
<dbReference type="AlphaFoldDB" id="A0A1Z3LWH5"/>
<dbReference type="Proteomes" id="UP000197024">
    <property type="component" value="Chromosome"/>
</dbReference>